<evidence type="ECO:0000256" key="4">
    <source>
        <dbReference type="ARBA" id="ARBA00023157"/>
    </source>
</evidence>
<organism evidence="8">
    <name type="scientific">Anopheles atroparvus</name>
    <name type="common">European mosquito</name>
    <dbReference type="NCBI Taxonomy" id="41427"/>
    <lineage>
        <taxon>Eukaryota</taxon>
        <taxon>Metazoa</taxon>
        <taxon>Ecdysozoa</taxon>
        <taxon>Arthropoda</taxon>
        <taxon>Hexapoda</taxon>
        <taxon>Insecta</taxon>
        <taxon>Pterygota</taxon>
        <taxon>Neoptera</taxon>
        <taxon>Endopterygota</taxon>
        <taxon>Diptera</taxon>
        <taxon>Nematocera</taxon>
        <taxon>Culicoidea</taxon>
        <taxon>Culicidae</taxon>
        <taxon>Anophelinae</taxon>
        <taxon>Anopheles</taxon>
    </lineage>
</organism>
<dbReference type="VEuPathDB" id="VectorBase:AATE012742"/>
<feature type="domain" description="Chitin-binding type-2" evidence="7">
    <location>
        <begin position="107"/>
        <end position="164"/>
    </location>
</feature>
<dbReference type="AlphaFoldDB" id="A0A182J7C0"/>
<keyword evidence="3" id="KW-0677">Repeat</keyword>
<dbReference type="EnsemblMetazoa" id="AATE012742-RA">
    <property type="protein sequence ID" value="AATE012742-PA.1"/>
    <property type="gene ID" value="AATE012742"/>
</dbReference>
<dbReference type="PANTHER" id="PTHR23301:SF0">
    <property type="entry name" value="CHITIN-BINDING TYPE-2 DOMAIN-CONTAINING PROTEIN-RELATED"/>
    <property type="match status" value="1"/>
</dbReference>
<evidence type="ECO:0000256" key="5">
    <source>
        <dbReference type="ARBA" id="ARBA00023180"/>
    </source>
</evidence>
<dbReference type="InterPro" id="IPR002557">
    <property type="entry name" value="Chitin-bd_dom"/>
</dbReference>
<dbReference type="Gene3D" id="2.170.140.10">
    <property type="entry name" value="Chitin binding domain"/>
    <property type="match status" value="3"/>
</dbReference>
<evidence type="ECO:0000256" key="3">
    <source>
        <dbReference type="ARBA" id="ARBA00022737"/>
    </source>
</evidence>
<keyword evidence="9" id="KW-1185">Reference proteome</keyword>
<reference evidence="8" key="2">
    <citation type="submission" date="2022-08" db="UniProtKB">
        <authorList>
            <consortium name="EnsemblMetazoa"/>
        </authorList>
    </citation>
    <scope>IDENTIFICATION</scope>
    <source>
        <strain evidence="8">EBRO</strain>
    </source>
</reference>
<feature type="domain" description="Chitin-binding type-2" evidence="7">
    <location>
        <begin position="204"/>
        <end position="260"/>
    </location>
</feature>
<dbReference type="InterPro" id="IPR051940">
    <property type="entry name" value="Chitin_bind-dev_reg"/>
</dbReference>
<feature type="domain" description="Chitin-binding type-2" evidence="7">
    <location>
        <begin position="28"/>
        <end position="84"/>
    </location>
</feature>
<reference evidence="9" key="1">
    <citation type="submission" date="2021-09" db="EMBL/GenBank/DDBJ databases">
        <authorList>
            <consortium name="Infravec"/>
            <person name="Campbell I L."/>
            <person name="Maslen G."/>
            <person name="Yates A."/>
        </authorList>
    </citation>
    <scope>NUCLEOTIDE SEQUENCE [LARGE SCALE GENOMIC DNA]</scope>
    <source>
        <strain evidence="9">Infravec2 EBRE</strain>
    </source>
</reference>
<keyword evidence="1" id="KW-0147">Chitin-binding</keyword>
<dbReference type="SMART" id="SM00494">
    <property type="entry name" value="ChtBD2"/>
    <property type="match status" value="3"/>
</dbReference>
<dbReference type="GO" id="GO:0005576">
    <property type="term" value="C:extracellular region"/>
    <property type="evidence" value="ECO:0007669"/>
    <property type="project" value="InterPro"/>
</dbReference>
<dbReference type="OrthoDB" id="6020543at2759"/>
<feature type="chain" id="PRO_5044551050" description="Chitin-binding type-2 domain-containing protein" evidence="6">
    <location>
        <begin position="29"/>
        <end position="260"/>
    </location>
</feature>
<sequence length="260" mass="28084">MLLAIETVNTTAMQRFIILATLVAVASAQLCSQNSGDLVPNPINCQEFFMCRTGRTILFSCPANTLFNPRTLACDSTNRVRCEFGSLPNNVLTAAIKAQPSKIEHTVTACINQPIATLLPNPADCGSFYQCSVTGSIGFQCPVGTLFDSRRKLCVERDSAVCGTVALPNPPLLPILPPVLPPVAPTPPKLPVVPPTDININSLQMLCRGKPIGTKLRNPGNCREYVNCIGTDMLRFTTCPTGTAFDDVRKTCDWVQNVKC</sequence>
<evidence type="ECO:0000256" key="1">
    <source>
        <dbReference type="ARBA" id="ARBA00022669"/>
    </source>
</evidence>
<evidence type="ECO:0000313" key="8">
    <source>
        <dbReference type="EnsemblMetazoa" id="AATE012742-PA.1"/>
    </source>
</evidence>
<dbReference type="PROSITE" id="PS50940">
    <property type="entry name" value="CHIT_BIND_II"/>
    <property type="match status" value="3"/>
</dbReference>
<dbReference type="GO" id="GO:0008061">
    <property type="term" value="F:chitin binding"/>
    <property type="evidence" value="ECO:0007669"/>
    <property type="project" value="UniProtKB-KW"/>
</dbReference>
<dbReference type="Proteomes" id="UP000075880">
    <property type="component" value="Unassembled WGS sequence"/>
</dbReference>
<keyword evidence="2 6" id="KW-0732">Signal</keyword>
<dbReference type="Pfam" id="PF01607">
    <property type="entry name" value="CBM_14"/>
    <property type="match status" value="3"/>
</dbReference>
<keyword evidence="5" id="KW-0325">Glycoprotein</keyword>
<name>A0A182J7C0_ANOAO</name>
<accession>A0A182J7C0</accession>
<dbReference type="EnsemblMetazoa" id="ENSAATROPT011852">
    <property type="protein sequence ID" value="ENSAATROPP010735"/>
    <property type="gene ID" value="ENSAATROPG009656"/>
</dbReference>
<evidence type="ECO:0000256" key="2">
    <source>
        <dbReference type="ARBA" id="ARBA00022729"/>
    </source>
</evidence>
<proteinExistence type="predicted"/>
<protein>
    <recommendedName>
        <fullName evidence="7">Chitin-binding type-2 domain-containing protein</fullName>
    </recommendedName>
</protein>
<dbReference type="InterPro" id="IPR036508">
    <property type="entry name" value="Chitin-bd_dom_sf"/>
</dbReference>
<feature type="signal peptide" evidence="6">
    <location>
        <begin position="1"/>
        <end position="28"/>
    </location>
</feature>
<dbReference type="STRING" id="41427.A0A182J7C0"/>
<evidence type="ECO:0000256" key="6">
    <source>
        <dbReference type="SAM" id="SignalP"/>
    </source>
</evidence>
<dbReference type="PANTHER" id="PTHR23301">
    <property type="entry name" value="CHITIN BINDING PERITROPHIN-A"/>
    <property type="match status" value="1"/>
</dbReference>
<keyword evidence="4" id="KW-1015">Disulfide bond</keyword>
<evidence type="ECO:0000259" key="7">
    <source>
        <dbReference type="PROSITE" id="PS50940"/>
    </source>
</evidence>
<evidence type="ECO:0000313" key="9">
    <source>
        <dbReference type="Proteomes" id="UP000075880"/>
    </source>
</evidence>
<dbReference type="SUPFAM" id="SSF57625">
    <property type="entry name" value="Invertebrate chitin-binding proteins"/>
    <property type="match status" value="3"/>
</dbReference>